<dbReference type="RefSeq" id="XP_022236365.1">
    <property type="nucleotide sequence ID" value="XM_022380657.1"/>
</dbReference>
<dbReference type="Pfam" id="PF15926">
    <property type="entry name" value="RNF220"/>
    <property type="match status" value="1"/>
</dbReference>
<gene>
    <name evidence="4" type="primary">LOC111083918</name>
</gene>
<protein>
    <submittedName>
        <fullName evidence="4">E3 ubiquitin-protein ligase Rnf220-like</fullName>
    </submittedName>
</protein>
<dbReference type="InterPro" id="IPR052443">
    <property type="entry name" value="E3_ubiq-ligase_RNF220-like"/>
</dbReference>
<evidence type="ECO:0000313" key="3">
    <source>
        <dbReference type="Proteomes" id="UP000694941"/>
    </source>
</evidence>
<dbReference type="PANTHER" id="PTHR13459">
    <property type="entry name" value="E3 UBIQUITIN-PROTEIN LIGASE RNF220 ISOFORM X1"/>
    <property type="match status" value="1"/>
</dbReference>
<feature type="non-terminal residue" evidence="4">
    <location>
        <position position="206"/>
    </location>
</feature>
<feature type="region of interest" description="Disordered" evidence="1">
    <location>
        <begin position="131"/>
        <end position="161"/>
    </location>
</feature>
<evidence type="ECO:0000313" key="4">
    <source>
        <dbReference type="RefSeq" id="XP_022236365.1"/>
    </source>
</evidence>
<dbReference type="PANTHER" id="PTHR13459:SF1">
    <property type="entry name" value="E3 UBIQUITIN-PROTEIN LIGASE RNF220 ISOFORM X1"/>
    <property type="match status" value="1"/>
</dbReference>
<name>A0ABM1RYB0_LIMPO</name>
<accession>A0ABM1RYB0</accession>
<keyword evidence="3" id="KW-1185">Reference proteome</keyword>
<organism evidence="3 4">
    <name type="scientific">Limulus polyphemus</name>
    <name type="common">Atlantic horseshoe crab</name>
    <dbReference type="NCBI Taxonomy" id="6850"/>
    <lineage>
        <taxon>Eukaryota</taxon>
        <taxon>Metazoa</taxon>
        <taxon>Ecdysozoa</taxon>
        <taxon>Arthropoda</taxon>
        <taxon>Chelicerata</taxon>
        <taxon>Merostomata</taxon>
        <taxon>Xiphosura</taxon>
        <taxon>Limulidae</taxon>
        <taxon>Limulus</taxon>
    </lineage>
</organism>
<feature type="compositionally biased region" description="Polar residues" evidence="1">
    <location>
        <begin position="7"/>
        <end position="16"/>
    </location>
</feature>
<reference evidence="4" key="1">
    <citation type="submission" date="2025-08" db="UniProtKB">
        <authorList>
            <consortium name="RefSeq"/>
        </authorList>
    </citation>
    <scope>IDENTIFICATION</scope>
    <source>
        <tissue evidence="4">Muscle</tissue>
    </source>
</reference>
<sequence length="206" mass="23774">SFKRLTSEGTSQNRRTPSPGYSRKKESLSSSESRWHTFQKVQCNRQNRLGVRPSKGKKRIREEPECPACCVRLAGPLEDFNSHVERCVRKREANGSEDETVDVEGGEHFEQYEWARHIRIRSSGLETGFAGFHSRKHNGEDDDDQDLNVDSDDTATYGQPQYTEADIIPYSSNEHLENEERKKIENVIESEEQEMILEGNKWVVKN</sequence>
<dbReference type="GeneID" id="111083918"/>
<proteinExistence type="predicted"/>
<feature type="domain" description="E3 ubiquitin-protein ligase RNF220 middle" evidence="2">
    <location>
        <begin position="19"/>
        <end position="190"/>
    </location>
</feature>
<evidence type="ECO:0000256" key="1">
    <source>
        <dbReference type="SAM" id="MobiDB-lite"/>
    </source>
</evidence>
<feature type="region of interest" description="Disordered" evidence="1">
    <location>
        <begin position="1"/>
        <end position="37"/>
    </location>
</feature>
<dbReference type="Proteomes" id="UP000694941">
    <property type="component" value="Unplaced"/>
</dbReference>
<feature type="compositionally biased region" description="Acidic residues" evidence="1">
    <location>
        <begin position="140"/>
        <end position="153"/>
    </location>
</feature>
<dbReference type="InterPro" id="IPR031824">
    <property type="entry name" value="RNF220_mid"/>
</dbReference>
<evidence type="ECO:0000259" key="2">
    <source>
        <dbReference type="Pfam" id="PF15926"/>
    </source>
</evidence>
<feature type="non-terminal residue" evidence="4">
    <location>
        <position position="1"/>
    </location>
</feature>